<dbReference type="PRINTS" id="PR00038">
    <property type="entry name" value="HTHLUXR"/>
</dbReference>
<dbReference type="STRING" id="631.CH53_2457"/>
<dbReference type="InterPro" id="IPR000792">
    <property type="entry name" value="Tscrpt_reg_LuxR_C"/>
</dbReference>
<accession>A0A0T9MYN3</accession>
<name>A0A0T9MYN3_YERIN</name>
<evidence type="ECO:0000313" key="4">
    <source>
        <dbReference type="Proteomes" id="UP000038750"/>
    </source>
</evidence>
<dbReference type="AlphaFoldDB" id="A0A0T9MYN3"/>
<protein>
    <submittedName>
        <fullName evidence="3">DNA-binding transcriptional activator BglJ</fullName>
    </submittedName>
</protein>
<dbReference type="OrthoDB" id="9780593at2"/>
<keyword evidence="1 3" id="KW-0238">DNA-binding</keyword>
<dbReference type="EMBL" id="CPZJ01000023">
    <property type="protein sequence ID" value="CNG61495.1"/>
    <property type="molecule type" value="Genomic_DNA"/>
</dbReference>
<evidence type="ECO:0000313" key="3">
    <source>
        <dbReference type="EMBL" id="CNG61495.1"/>
    </source>
</evidence>
<evidence type="ECO:0000259" key="2">
    <source>
        <dbReference type="PROSITE" id="PS50043"/>
    </source>
</evidence>
<sequence>MNKSVMVVIHEKDIFFSLALQSELSKHLEEITELILNNSLIIPAKKTQALKRVSKQDAQLYCERHIRNTHGNKKHTLFVVFLNDRQRLTSDGKLPDNNPGIIYGNYSNDKIDGVIQNIISLLEKKELEIESNAITYPANEKAFTCKERTVMCYLKLGINLVTIAQMMKLSIKTVNAHKNSIMKKINMEKRMQSYRFHINEACLA</sequence>
<dbReference type="InterPro" id="IPR016032">
    <property type="entry name" value="Sig_transdc_resp-reg_C-effctor"/>
</dbReference>
<proteinExistence type="predicted"/>
<dbReference type="SMART" id="SM00421">
    <property type="entry name" value="HTH_LUXR"/>
    <property type="match status" value="1"/>
</dbReference>
<dbReference type="PROSITE" id="PS50043">
    <property type="entry name" value="HTH_LUXR_2"/>
    <property type="match status" value="1"/>
</dbReference>
<organism evidence="3 4">
    <name type="scientific">Yersinia intermedia</name>
    <dbReference type="NCBI Taxonomy" id="631"/>
    <lineage>
        <taxon>Bacteria</taxon>
        <taxon>Pseudomonadati</taxon>
        <taxon>Pseudomonadota</taxon>
        <taxon>Gammaproteobacteria</taxon>
        <taxon>Enterobacterales</taxon>
        <taxon>Yersiniaceae</taxon>
        <taxon>Yersinia</taxon>
    </lineage>
</organism>
<dbReference type="SUPFAM" id="SSF46894">
    <property type="entry name" value="C-terminal effector domain of the bipartite response regulators"/>
    <property type="match status" value="1"/>
</dbReference>
<dbReference type="Proteomes" id="UP000038750">
    <property type="component" value="Unassembled WGS sequence"/>
</dbReference>
<dbReference type="InterPro" id="IPR036388">
    <property type="entry name" value="WH-like_DNA-bd_sf"/>
</dbReference>
<reference evidence="3 4" key="1">
    <citation type="submission" date="2015-03" db="EMBL/GenBank/DDBJ databases">
        <authorList>
            <person name="Murphy D."/>
        </authorList>
    </citation>
    <scope>NUCLEOTIDE SEQUENCE [LARGE SCALE GENOMIC DNA]</scope>
    <source>
        <strain evidence="3 4">BR165/97</strain>
    </source>
</reference>
<dbReference type="RefSeq" id="WP_050074602.1">
    <property type="nucleotide sequence ID" value="NZ_CPZJ01000023.1"/>
</dbReference>
<dbReference type="Pfam" id="PF00196">
    <property type="entry name" value="GerE"/>
    <property type="match status" value="1"/>
</dbReference>
<feature type="domain" description="HTH luxR-type" evidence="2">
    <location>
        <begin position="136"/>
        <end position="201"/>
    </location>
</feature>
<dbReference type="GO" id="GO:0006355">
    <property type="term" value="P:regulation of DNA-templated transcription"/>
    <property type="evidence" value="ECO:0007669"/>
    <property type="project" value="InterPro"/>
</dbReference>
<dbReference type="Gene3D" id="1.10.10.10">
    <property type="entry name" value="Winged helix-like DNA-binding domain superfamily/Winged helix DNA-binding domain"/>
    <property type="match status" value="1"/>
</dbReference>
<gene>
    <name evidence="3" type="ORF">ERS008530_04210</name>
</gene>
<evidence type="ECO:0000256" key="1">
    <source>
        <dbReference type="ARBA" id="ARBA00023125"/>
    </source>
</evidence>
<dbReference type="GO" id="GO:0003677">
    <property type="term" value="F:DNA binding"/>
    <property type="evidence" value="ECO:0007669"/>
    <property type="project" value="UniProtKB-KW"/>
</dbReference>